<evidence type="ECO:0000313" key="1">
    <source>
        <dbReference type="EMBL" id="KAH9290504.1"/>
    </source>
</evidence>
<gene>
    <name evidence="1" type="ORF">KI387_034621</name>
</gene>
<dbReference type="EMBL" id="JAHRHJ020003813">
    <property type="protein sequence ID" value="KAH9290504.1"/>
    <property type="molecule type" value="Genomic_DNA"/>
</dbReference>
<feature type="non-terminal residue" evidence="1">
    <location>
        <position position="106"/>
    </location>
</feature>
<accession>A0AA38C4A2</accession>
<comment type="caution">
    <text evidence="1">The sequence shown here is derived from an EMBL/GenBank/DDBJ whole genome shotgun (WGS) entry which is preliminary data.</text>
</comment>
<sequence>VEFDFDGDWKNSEVAYNDFDCKWLEERLGIFVTDEERHMIVRPEHLEEIVEAARDDREAEDEYLEFKWKPADEDDVENLPLIKVEEEFECAICIEDMAGMMGKVLP</sequence>
<name>A0AA38C4A2_TAXCH</name>
<dbReference type="AlphaFoldDB" id="A0AA38C4A2"/>
<keyword evidence="2" id="KW-1185">Reference proteome</keyword>
<reference evidence="1 2" key="1">
    <citation type="journal article" date="2021" name="Nat. Plants">
        <title>The Taxus genome provides insights into paclitaxel biosynthesis.</title>
        <authorList>
            <person name="Xiong X."/>
            <person name="Gou J."/>
            <person name="Liao Q."/>
            <person name="Li Y."/>
            <person name="Zhou Q."/>
            <person name="Bi G."/>
            <person name="Li C."/>
            <person name="Du R."/>
            <person name="Wang X."/>
            <person name="Sun T."/>
            <person name="Guo L."/>
            <person name="Liang H."/>
            <person name="Lu P."/>
            <person name="Wu Y."/>
            <person name="Zhang Z."/>
            <person name="Ro D.K."/>
            <person name="Shang Y."/>
            <person name="Huang S."/>
            <person name="Yan J."/>
        </authorList>
    </citation>
    <scope>NUCLEOTIDE SEQUENCE [LARGE SCALE GENOMIC DNA]</scope>
    <source>
        <strain evidence="1">Ta-2019</strain>
    </source>
</reference>
<evidence type="ECO:0000313" key="2">
    <source>
        <dbReference type="Proteomes" id="UP000824469"/>
    </source>
</evidence>
<protein>
    <submittedName>
        <fullName evidence="1">Uncharacterized protein</fullName>
    </submittedName>
</protein>
<feature type="non-terminal residue" evidence="1">
    <location>
        <position position="1"/>
    </location>
</feature>
<organism evidence="1 2">
    <name type="scientific">Taxus chinensis</name>
    <name type="common">Chinese yew</name>
    <name type="synonym">Taxus wallichiana var. chinensis</name>
    <dbReference type="NCBI Taxonomy" id="29808"/>
    <lineage>
        <taxon>Eukaryota</taxon>
        <taxon>Viridiplantae</taxon>
        <taxon>Streptophyta</taxon>
        <taxon>Embryophyta</taxon>
        <taxon>Tracheophyta</taxon>
        <taxon>Spermatophyta</taxon>
        <taxon>Pinopsida</taxon>
        <taxon>Pinidae</taxon>
        <taxon>Conifers II</taxon>
        <taxon>Cupressales</taxon>
        <taxon>Taxaceae</taxon>
        <taxon>Taxus</taxon>
    </lineage>
</organism>
<proteinExistence type="predicted"/>
<dbReference type="Proteomes" id="UP000824469">
    <property type="component" value="Unassembled WGS sequence"/>
</dbReference>